<keyword evidence="2" id="KW-1133">Transmembrane helix</keyword>
<keyword evidence="4" id="KW-1185">Reference proteome</keyword>
<evidence type="ECO:0000256" key="2">
    <source>
        <dbReference type="SAM" id="Phobius"/>
    </source>
</evidence>
<keyword evidence="2" id="KW-0812">Transmembrane</keyword>
<name>A0AA38N3X6_9AGAR</name>
<feature type="compositionally biased region" description="Basic and acidic residues" evidence="1">
    <location>
        <begin position="269"/>
        <end position="286"/>
    </location>
</feature>
<feature type="region of interest" description="Disordered" evidence="1">
    <location>
        <begin position="210"/>
        <end position="292"/>
    </location>
</feature>
<evidence type="ECO:0000256" key="1">
    <source>
        <dbReference type="SAM" id="MobiDB-lite"/>
    </source>
</evidence>
<accession>A0AA38N3X6</accession>
<gene>
    <name evidence="3" type="ORF">DFJ43DRAFT_1052602</name>
</gene>
<keyword evidence="2" id="KW-0472">Membrane</keyword>
<proteinExistence type="predicted"/>
<dbReference type="EMBL" id="JANVFO010000005">
    <property type="protein sequence ID" value="KAJ3736515.1"/>
    <property type="molecule type" value="Genomic_DNA"/>
</dbReference>
<feature type="transmembrane region" description="Helical" evidence="2">
    <location>
        <begin position="12"/>
        <end position="31"/>
    </location>
</feature>
<protein>
    <submittedName>
        <fullName evidence="3">Uncharacterized protein</fullName>
    </submittedName>
</protein>
<evidence type="ECO:0000313" key="4">
    <source>
        <dbReference type="Proteomes" id="UP001176059"/>
    </source>
</evidence>
<comment type="caution">
    <text evidence="3">The sequence shown here is derived from an EMBL/GenBank/DDBJ whole genome shotgun (WGS) entry which is preliminary data.</text>
</comment>
<dbReference type="Proteomes" id="UP001176059">
    <property type="component" value="Unassembled WGS sequence"/>
</dbReference>
<sequence>MGFTRQNPLTQMLLILLICGGMFSVVAIPLAELPAVDIKQLERRFESGTTPGYRNPMWYLDRKVGSGKRLPLKNPVSRNRPEEWTLYLTSTGFRAEKKEGTLIALKESEIPTLMYKKQTCRLTPSLQFTKLEQLQQAQKILRDIPQLQEKLGADVHFENNLDYIQGIAQYLTKLPLELEQSEKHVLSEVPLQLEELIAKMKGYGFDGSFPSDSSTSFNPSRPPLSSTHSGTSQLPAPAPHSSLSGTSQPHSPPPTASSDNLDGTRKRKGTDLLDEPKSKEIKEDMTLNRNIR</sequence>
<reference evidence="3" key="2">
    <citation type="journal article" date="2023" name="Proc. Natl. Acad. Sci. U.S.A.">
        <title>A global phylogenomic analysis of the shiitake genus Lentinula.</title>
        <authorList>
            <person name="Sierra-Patev S."/>
            <person name="Min B."/>
            <person name="Naranjo-Ortiz M."/>
            <person name="Looney B."/>
            <person name="Konkel Z."/>
            <person name="Slot J.C."/>
            <person name="Sakamoto Y."/>
            <person name="Steenwyk J.L."/>
            <person name="Rokas A."/>
            <person name="Carro J."/>
            <person name="Camarero S."/>
            <person name="Ferreira P."/>
            <person name="Molpeceres G."/>
            <person name="Ruiz-Duenas F.J."/>
            <person name="Serrano A."/>
            <person name="Henrissat B."/>
            <person name="Drula E."/>
            <person name="Hughes K.W."/>
            <person name="Mata J.L."/>
            <person name="Ishikawa N.K."/>
            <person name="Vargas-Isla R."/>
            <person name="Ushijima S."/>
            <person name="Smith C.A."/>
            <person name="Donoghue J."/>
            <person name="Ahrendt S."/>
            <person name="Andreopoulos W."/>
            <person name="He G."/>
            <person name="LaButti K."/>
            <person name="Lipzen A."/>
            <person name="Ng V."/>
            <person name="Riley R."/>
            <person name="Sandor L."/>
            <person name="Barry K."/>
            <person name="Martinez A.T."/>
            <person name="Xiao Y."/>
            <person name="Gibbons J.G."/>
            <person name="Terashima K."/>
            <person name="Grigoriev I.V."/>
            <person name="Hibbett D."/>
        </authorList>
    </citation>
    <scope>NUCLEOTIDE SEQUENCE</scope>
    <source>
        <strain evidence="3">ET3784</strain>
    </source>
</reference>
<organism evidence="3 4">
    <name type="scientific">Lentinula guzmanii</name>
    <dbReference type="NCBI Taxonomy" id="2804957"/>
    <lineage>
        <taxon>Eukaryota</taxon>
        <taxon>Fungi</taxon>
        <taxon>Dikarya</taxon>
        <taxon>Basidiomycota</taxon>
        <taxon>Agaricomycotina</taxon>
        <taxon>Agaricomycetes</taxon>
        <taxon>Agaricomycetidae</taxon>
        <taxon>Agaricales</taxon>
        <taxon>Marasmiineae</taxon>
        <taxon>Omphalotaceae</taxon>
        <taxon>Lentinula</taxon>
    </lineage>
</organism>
<evidence type="ECO:0000313" key="3">
    <source>
        <dbReference type="EMBL" id="KAJ3736515.1"/>
    </source>
</evidence>
<reference evidence="3" key="1">
    <citation type="submission" date="2022-08" db="EMBL/GenBank/DDBJ databases">
        <authorList>
            <consortium name="DOE Joint Genome Institute"/>
            <person name="Min B."/>
            <person name="Sierra-Patev S."/>
            <person name="Naranjo-Ortiz M."/>
            <person name="Looney B."/>
            <person name="Konkel Z."/>
            <person name="Slot J.C."/>
            <person name="Sakamoto Y."/>
            <person name="Steenwyk J.L."/>
            <person name="Rokas A."/>
            <person name="Carro J."/>
            <person name="Camarero S."/>
            <person name="Ferreira P."/>
            <person name="Molpeceres G."/>
            <person name="Ruiz-duenas F.J."/>
            <person name="Serrano A."/>
            <person name="Henrissat B."/>
            <person name="Drula E."/>
            <person name="Hughes K.W."/>
            <person name="Mata J.L."/>
            <person name="Ishikawa N.K."/>
            <person name="Vargas-Isla R."/>
            <person name="Ushijima S."/>
            <person name="Smith C.A."/>
            <person name="Ahrendt S."/>
            <person name="Andreopoulos W."/>
            <person name="He G."/>
            <person name="LaButti K."/>
            <person name="Lipzen A."/>
            <person name="Ng V."/>
            <person name="Riley R."/>
            <person name="Sandor L."/>
            <person name="Barry K."/>
            <person name="Martinez A.T."/>
            <person name="Xiao Y."/>
            <person name="Gibbons J.G."/>
            <person name="Terashima K."/>
            <person name="Hibbett D.S."/>
            <person name="Grigoriev I.V."/>
        </authorList>
    </citation>
    <scope>NUCLEOTIDE SEQUENCE</scope>
    <source>
        <strain evidence="3">ET3784</strain>
    </source>
</reference>
<feature type="compositionally biased region" description="Polar residues" evidence="1">
    <location>
        <begin position="210"/>
        <end position="234"/>
    </location>
</feature>
<dbReference type="AlphaFoldDB" id="A0AA38N3X6"/>